<evidence type="ECO:0000313" key="4">
    <source>
        <dbReference type="Proteomes" id="UP000318065"/>
    </source>
</evidence>
<dbReference type="GO" id="GO:0016627">
    <property type="term" value="F:oxidoreductase activity, acting on the CH-CH group of donors"/>
    <property type="evidence" value="ECO:0007669"/>
    <property type="project" value="TreeGrafter"/>
</dbReference>
<dbReference type="EMBL" id="AP019791">
    <property type="protein sequence ID" value="BBL78510.1"/>
    <property type="molecule type" value="Genomic_DNA"/>
</dbReference>
<dbReference type="PANTHER" id="PTHR35176">
    <property type="entry name" value="HEME OXYGENASE HI_0854-RELATED"/>
    <property type="match status" value="1"/>
</dbReference>
<organism evidence="3 4">
    <name type="scientific">Rubrobacter xylanophilus</name>
    <dbReference type="NCBI Taxonomy" id="49319"/>
    <lineage>
        <taxon>Bacteria</taxon>
        <taxon>Bacillati</taxon>
        <taxon>Actinomycetota</taxon>
        <taxon>Rubrobacteria</taxon>
        <taxon>Rubrobacterales</taxon>
        <taxon>Rubrobacteraceae</taxon>
        <taxon>Rubrobacter</taxon>
    </lineage>
</organism>
<dbReference type="OrthoDB" id="162914at2"/>
<dbReference type="SUPFAM" id="SSF50475">
    <property type="entry name" value="FMN-binding split barrel"/>
    <property type="match status" value="1"/>
</dbReference>
<evidence type="ECO:0000259" key="2">
    <source>
        <dbReference type="Pfam" id="PF01243"/>
    </source>
</evidence>
<evidence type="ECO:0000313" key="3">
    <source>
        <dbReference type="EMBL" id="BBL78510.1"/>
    </source>
</evidence>
<dbReference type="InterPro" id="IPR052019">
    <property type="entry name" value="F420H2_bilvrd_red/Heme_oxyg"/>
</dbReference>
<accession>A0A510HEY8</accession>
<dbReference type="GO" id="GO:0005829">
    <property type="term" value="C:cytosol"/>
    <property type="evidence" value="ECO:0007669"/>
    <property type="project" value="TreeGrafter"/>
</dbReference>
<dbReference type="InterPro" id="IPR011576">
    <property type="entry name" value="Pyridox_Oxase_N"/>
</dbReference>
<protein>
    <submittedName>
        <fullName evidence="3">PPOX class F420-dependent enzyme</fullName>
    </submittedName>
</protein>
<keyword evidence="1" id="KW-0560">Oxidoreductase</keyword>
<keyword evidence="4" id="KW-1185">Reference proteome</keyword>
<dbReference type="NCBIfam" id="TIGR03618">
    <property type="entry name" value="Rv1155_F420"/>
    <property type="match status" value="1"/>
</dbReference>
<dbReference type="AlphaFoldDB" id="A0A510HEY8"/>
<proteinExistence type="predicted"/>
<sequence length="135" mass="15709">MTETRTAIPESHRDLLESRALAHVATIGPKGEPQCNPVWFDWDGEYIKFSQTTARQKYRNVRRDPRVALSIVDPENPYRYLEIRGVVEKIEDDPDYAFINAMAKKYLGVDEYPYHQPGDERVIVHVRPEHTTHMG</sequence>
<dbReference type="Proteomes" id="UP000318065">
    <property type="component" value="Chromosome"/>
</dbReference>
<dbReference type="RefSeq" id="WP_143526643.1">
    <property type="nucleotide sequence ID" value="NZ_AP019791.1"/>
</dbReference>
<dbReference type="InterPro" id="IPR019920">
    <property type="entry name" value="F420-binding_dom_put"/>
</dbReference>
<dbReference type="Pfam" id="PF01243">
    <property type="entry name" value="PNPOx_N"/>
    <property type="match status" value="1"/>
</dbReference>
<dbReference type="PANTHER" id="PTHR35176:SF6">
    <property type="entry name" value="HEME OXYGENASE HI_0854-RELATED"/>
    <property type="match status" value="1"/>
</dbReference>
<gene>
    <name evidence="3" type="ORF">RxyAA322_03640</name>
</gene>
<reference evidence="3" key="1">
    <citation type="journal article" date="2019" name="Microbiol. Resour. Announc.">
        <title>Complete Genome Sequence of Rubrobacter xylanophilus Strain AA3-22, Isolated from Arima Onsen in Japan.</title>
        <authorList>
            <person name="Tomariguchi N."/>
            <person name="Miyazaki K."/>
        </authorList>
    </citation>
    <scope>NUCLEOTIDE SEQUENCE [LARGE SCALE GENOMIC DNA]</scope>
    <source>
        <strain evidence="3">AA3-22</strain>
    </source>
</reference>
<dbReference type="GO" id="GO:0070967">
    <property type="term" value="F:coenzyme F420 binding"/>
    <property type="evidence" value="ECO:0007669"/>
    <property type="project" value="TreeGrafter"/>
</dbReference>
<name>A0A510HEY8_9ACTN</name>
<feature type="domain" description="Pyridoxamine 5'-phosphate oxidase N-terminal" evidence="2">
    <location>
        <begin position="9"/>
        <end position="132"/>
    </location>
</feature>
<dbReference type="InterPro" id="IPR012349">
    <property type="entry name" value="Split_barrel_FMN-bd"/>
</dbReference>
<dbReference type="Gene3D" id="2.30.110.10">
    <property type="entry name" value="Electron Transport, Fmn-binding Protein, Chain A"/>
    <property type="match status" value="1"/>
</dbReference>
<evidence type="ECO:0000256" key="1">
    <source>
        <dbReference type="ARBA" id="ARBA00023002"/>
    </source>
</evidence>